<comment type="caution">
    <text evidence="1">The sequence shown here is derived from an EMBL/GenBank/DDBJ whole genome shotgun (WGS) entry which is preliminary data.</text>
</comment>
<dbReference type="RefSeq" id="XP_049123968.1">
    <property type="nucleotide sequence ID" value="XM_049268011.1"/>
</dbReference>
<dbReference type="GeneID" id="73322601"/>
<evidence type="ECO:0000313" key="2">
    <source>
        <dbReference type="Proteomes" id="UP001055115"/>
    </source>
</evidence>
<gene>
    <name evidence="1" type="ORF">ColSpa_01799</name>
</gene>
<dbReference type="AlphaFoldDB" id="A0AA37NYY4"/>
<keyword evidence="2" id="KW-1185">Reference proteome</keyword>
<proteinExistence type="predicted"/>
<dbReference type="EMBL" id="BQXU01000003">
    <property type="protein sequence ID" value="GKT41618.1"/>
    <property type="molecule type" value="Genomic_DNA"/>
</dbReference>
<accession>A0AA37NYY4</accession>
<reference evidence="1 2" key="1">
    <citation type="submission" date="2022-03" db="EMBL/GenBank/DDBJ databases">
        <title>Genome data of Colletotrichum spp.</title>
        <authorList>
            <person name="Utami Y.D."/>
            <person name="Hiruma K."/>
        </authorList>
    </citation>
    <scope>NUCLEOTIDE SEQUENCE [LARGE SCALE GENOMIC DNA]</scope>
    <source>
        <strain evidence="1 2">MAFF 239500</strain>
    </source>
</reference>
<organism evidence="1 2">
    <name type="scientific">Colletotrichum spaethianum</name>
    <dbReference type="NCBI Taxonomy" id="700344"/>
    <lineage>
        <taxon>Eukaryota</taxon>
        <taxon>Fungi</taxon>
        <taxon>Dikarya</taxon>
        <taxon>Ascomycota</taxon>
        <taxon>Pezizomycotina</taxon>
        <taxon>Sordariomycetes</taxon>
        <taxon>Hypocreomycetidae</taxon>
        <taxon>Glomerellales</taxon>
        <taxon>Glomerellaceae</taxon>
        <taxon>Colletotrichum</taxon>
        <taxon>Colletotrichum spaethianum species complex</taxon>
    </lineage>
</organism>
<name>A0AA37NYY4_9PEZI</name>
<sequence length="85" mass="9515">MLELVRKVRGATYASHAPPPRLAEAFPFLWHLRNGREGLCLIVGTMDVGDYKDVEKIITDFVTLYSVLFANKNYFSLGHGGVMLS</sequence>
<protein>
    <submittedName>
        <fullName evidence="1">Uncharacterized protein</fullName>
    </submittedName>
</protein>
<evidence type="ECO:0000313" key="1">
    <source>
        <dbReference type="EMBL" id="GKT41618.1"/>
    </source>
</evidence>
<dbReference type="Proteomes" id="UP001055115">
    <property type="component" value="Unassembled WGS sequence"/>
</dbReference>